<evidence type="ECO:0000256" key="5">
    <source>
        <dbReference type="PROSITE-ProRule" id="PRU01248"/>
    </source>
</evidence>
<evidence type="ECO:0000259" key="7">
    <source>
        <dbReference type="PROSITE" id="PS51900"/>
    </source>
</evidence>
<reference evidence="8 9" key="1">
    <citation type="submission" date="2022-02" db="EMBL/GenBank/DDBJ databases">
        <authorList>
            <person name="Zhuang L."/>
        </authorList>
    </citation>
    <scope>NUCLEOTIDE SEQUENCE [LARGE SCALE GENOMIC DNA]</scope>
    <source>
        <strain evidence="8 9">C32</strain>
    </source>
</reference>
<sequence>MVGIRKNKADNALPTRVYRGRSAYEWHPKSGGAIRLCALDAPLSEVWRVWEQYNNEQLIMATVAGLIDKFFNSADFHELGKETRKDYRKYSKNILAVFGKMHVDKVEPQHIRIYMDKRGLKSRVQANREHAFFSRCFRYGYERGICQGNPCKGVRKFKEEARKRYITDVEYQALYDHASDVVKIAMELAYLCCARQGDILAMRTSQILEEGIFIAQGKTGAEQIKLWSPRLRAAIALSRTLTKPGIASTFVLSQSHGSKWTRDGFNTRWRSDRSKAREATGLPLDFTFHDLKAKGISDIDGTLQEKQAISGHKSAGQTARYDRKVKKVKTVD</sequence>
<evidence type="ECO:0000313" key="8">
    <source>
        <dbReference type="EMBL" id="MCS4558495.1"/>
    </source>
</evidence>
<dbReference type="InterPro" id="IPR013762">
    <property type="entry name" value="Integrase-like_cat_sf"/>
</dbReference>
<proteinExistence type="inferred from homology"/>
<dbReference type="InterPro" id="IPR044068">
    <property type="entry name" value="CB"/>
</dbReference>
<dbReference type="InterPro" id="IPR050090">
    <property type="entry name" value="Tyrosine_recombinase_XerCD"/>
</dbReference>
<keyword evidence="2" id="KW-0229">DNA integration</keyword>
<dbReference type="Gene3D" id="1.10.443.10">
    <property type="entry name" value="Intergrase catalytic core"/>
    <property type="match status" value="1"/>
</dbReference>
<name>A0ABT2FS70_9GAMM</name>
<evidence type="ECO:0000256" key="4">
    <source>
        <dbReference type="ARBA" id="ARBA00023172"/>
    </source>
</evidence>
<dbReference type="InterPro" id="IPR011010">
    <property type="entry name" value="DNA_brk_join_enz"/>
</dbReference>
<dbReference type="InterPro" id="IPR002104">
    <property type="entry name" value="Integrase_catalytic"/>
</dbReference>
<gene>
    <name evidence="8" type="ORF">L9G74_18835</name>
</gene>
<accession>A0ABT2FS70</accession>
<feature type="compositionally biased region" description="Basic residues" evidence="6">
    <location>
        <begin position="323"/>
        <end position="332"/>
    </location>
</feature>
<dbReference type="PANTHER" id="PTHR30349:SF41">
    <property type="entry name" value="INTEGRASE_RECOMBINASE PROTEIN MJ0367-RELATED"/>
    <property type="match status" value="1"/>
</dbReference>
<dbReference type="EMBL" id="JAKOGG010000022">
    <property type="protein sequence ID" value="MCS4558495.1"/>
    <property type="molecule type" value="Genomic_DNA"/>
</dbReference>
<dbReference type="PANTHER" id="PTHR30349">
    <property type="entry name" value="PHAGE INTEGRASE-RELATED"/>
    <property type="match status" value="1"/>
</dbReference>
<organism evidence="8 9">
    <name type="scientific">Shewanella electrica</name>
    <dbReference type="NCBI Taxonomy" id="515560"/>
    <lineage>
        <taxon>Bacteria</taxon>
        <taxon>Pseudomonadati</taxon>
        <taxon>Pseudomonadota</taxon>
        <taxon>Gammaproteobacteria</taxon>
        <taxon>Alteromonadales</taxon>
        <taxon>Shewanellaceae</taxon>
        <taxon>Shewanella</taxon>
    </lineage>
</organism>
<dbReference type="Gene3D" id="1.10.150.130">
    <property type="match status" value="1"/>
</dbReference>
<protein>
    <submittedName>
        <fullName evidence="8">Tyrosine-type recombinase/integrase</fullName>
    </submittedName>
</protein>
<keyword evidence="3 5" id="KW-0238">DNA-binding</keyword>
<comment type="caution">
    <text evidence="8">The sequence shown here is derived from an EMBL/GenBank/DDBJ whole genome shotgun (WGS) entry which is preliminary data.</text>
</comment>
<evidence type="ECO:0000256" key="2">
    <source>
        <dbReference type="ARBA" id="ARBA00022908"/>
    </source>
</evidence>
<evidence type="ECO:0000313" key="9">
    <source>
        <dbReference type="Proteomes" id="UP001201549"/>
    </source>
</evidence>
<feature type="domain" description="Core-binding (CB)" evidence="7">
    <location>
        <begin position="61"/>
        <end position="141"/>
    </location>
</feature>
<reference evidence="9" key="2">
    <citation type="submission" date="2023-07" db="EMBL/GenBank/DDBJ databases">
        <title>Shewanella mangrovi sp. nov., an acetaldehyde- degrading bacterium isolated from mangrove sediment.</title>
        <authorList>
            <person name="Liu Y."/>
        </authorList>
    </citation>
    <scope>NUCLEOTIDE SEQUENCE [LARGE SCALE GENOMIC DNA]</scope>
    <source>
        <strain evidence="9">C32</strain>
    </source>
</reference>
<comment type="similarity">
    <text evidence="1">Belongs to the 'phage' integrase family.</text>
</comment>
<dbReference type="SUPFAM" id="SSF56349">
    <property type="entry name" value="DNA breaking-rejoining enzymes"/>
    <property type="match status" value="1"/>
</dbReference>
<evidence type="ECO:0000256" key="6">
    <source>
        <dbReference type="SAM" id="MobiDB-lite"/>
    </source>
</evidence>
<feature type="region of interest" description="Disordered" evidence="6">
    <location>
        <begin position="308"/>
        <end position="332"/>
    </location>
</feature>
<keyword evidence="4" id="KW-0233">DNA recombination</keyword>
<dbReference type="RefSeq" id="WP_238898314.1">
    <property type="nucleotide sequence ID" value="NZ_JAKOGG010000022.1"/>
</dbReference>
<dbReference type="Pfam" id="PF00589">
    <property type="entry name" value="Phage_integrase"/>
    <property type="match status" value="1"/>
</dbReference>
<keyword evidence="9" id="KW-1185">Reference proteome</keyword>
<dbReference type="PROSITE" id="PS51900">
    <property type="entry name" value="CB"/>
    <property type="match status" value="1"/>
</dbReference>
<dbReference type="Proteomes" id="UP001201549">
    <property type="component" value="Unassembled WGS sequence"/>
</dbReference>
<evidence type="ECO:0000256" key="1">
    <source>
        <dbReference type="ARBA" id="ARBA00008857"/>
    </source>
</evidence>
<dbReference type="InterPro" id="IPR010998">
    <property type="entry name" value="Integrase_recombinase_N"/>
</dbReference>
<evidence type="ECO:0000256" key="3">
    <source>
        <dbReference type="ARBA" id="ARBA00023125"/>
    </source>
</evidence>